<keyword evidence="3" id="KW-1185">Reference proteome</keyword>
<sequence length="356" mass="41470">MLKWPIRRRIIALLLVVAFITIALGMTSKLFKSDEIEKVAKQLLNDMNIAYLNGDEELLKEQYDVDTLYGKWAFEYALKKMEYIKTWSEKQGIEYTDIKSDYKFTKVSGSDQAFDLTVKSIDQYDYKYKDGDTVANSYSIAVYHYMRIEMKKDKWVITKDWFSDPMSDSLGIEEEKKPEIKEYINTYQYDNYKLEGRRKDAVKYADKYSSALINNSYNDKYRNYNPVGGDCANFASQVLHEGGGFKKNSVWNYDKGGSLAWIKAYNLTHYLLNSGRGSRIAVGGYESVYQAAYKLQPGDIVAYEEKGDIKHVSVITGYDSKGYPLVNCHNVDRHRVPWDLGWNREGIKYWFVRVHY</sequence>
<organism evidence="2 3">
    <name type="scientific">Alkalibaculum sporogenes</name>
    <dbReference type="NCBI Taxonomy" id="2655001"/>
    <lineage>
        <taxon>Bacteria</taxon>
        <taxon>Bacillati</taxon>
        <taxon>Bacillota</taxon>
        <taxon>Clostridia</taxon>
        <taxon>Eubacteriales</taxon>
        <taxon>Eubacteriaceae</taxon>
        <taxon>Alkalibaculum</taxon>
    </lineage>
</organism>
<dbReference type="InterPro" id="IPR024301">
    <property type="entry name" value="Amidase_6"/>
</dbReference>
<proteinExistence type="predicted"/>
<gene>
    <name evidence="2" type="ORF">GC105_10340</name>
</gene>
<evidence type="ECO:0000259" key="1">
    <source>
        <dbReference type="Pfam" id="PF12671"/>
    </source>
</evidence>
<reference evidence="2 3" key="1">
    <citation type="submission" date="2019-10" db="EMBL/GenBank/DDBJ databases">
        <title>Alkalibaculum tamaniensis sp.nov., a new alkaliphilic acetogen, isolated on methoxylated aromatics from a mud volcano.</title>
        <authorList>
            <person name="Khomyakova M.A."/>
            <person name="Merkel A.Y."/>
            <person name="Bonch-Osmolovskaya E.A."/>
            <person name="Slobodkin A.I."/>
        </authorList>
    </citation>
    <scope>NUCLEOTIDE SEQUENCE [LARGE SCALE GENOMIC DNA]</scope>
    <source>
        <strain evidence="2 3">M08DMB</strain>
    </source>
</reference>
<protein>
    <submittedName>
        <fullName evidence="2">Amidase domain-containing protein</fullName>
    </submittedName>
</protein>
<feature type="domain" description="Putative amidase" evidence="1">
    <location>
        <begin position="197"/>
        <end position="351"/>
    </location>
</feature>
<evidence type="ECO:0000313" key="3">
    <source>
        <dbReference type="Proteomes" id="UP000440004"/>
    </source>
</evidence>
<dbReference type="PANTHER" id="PTHR40032:SF1">
    <property type="entry name" value="EXPORTED PROTEIN"/>
    <property type="match status" value="1"/>
</dbReference>
<dbReference type="RefSeq" id="WP_152804451.1">
    <property type="nucleotide sequence ID" value="NZ_WHNX01000015.1"/>
</dbReference>
<name>A0A6A7KAH4_9FIRM</name>
<dbReference type="EMBL" id="WHNX01000015">
    <property type="protein sequence ID" value="MPW26187.1"/>
    <property type="molecule type" value="Genomic_DNA"/>
</dbReference>
<accession>A0A6A7KAH4</accession>
<dbReference type="AlphaFoldDB" id="A0A6A7KAH4"/>
<dbReference type="PANTHER" id="PTHR40032">
    <property type="entry name" value="EXPORTED PROTEIN-RELATED"/>
    <property type="match status" value="1"/>
</dbReference>
<dbReference type="Pfam" id="PF12671">
    <property type="entry name" value="Amidase_6"/>
    <property type="match status" value="1"/>
</dbReference>
<comment type="caution">
    <text evidence="2">The sequence shown here is derived from an EMBL/GenBank/DDBJ whole genome shotgun (WGS) entry which is preliminary data.</text>
</comment>
<evidence type="ECO:0000313" key="2">
    <source>
        <dbReference type="EMBL" id="MPW26187.1"/>
    </source>
</evidence>
<dbReference type="Proteomes" id="UP000440004">
    <property type="component" value="Unassembled WGS sequence"/>
</dbReference>